<reference evidence="3" key="1">
    <citation type="journal article" date="2021" name="Nat. Commun.">
        <title>Genetic determinants of endophytism in the Arabidopsis root mycobiome.</title>
        <authorList>
            <person name="Mesny F."/>
            <person name="Miyauchi S."/>
            <person name="Thiergart T."/>
            <person name="Pickel B."/>
            <person name="Atanasova L."/>
            <person name="Karlsson M."/>
            <person name="Huettel B."/>
            <person name="Barry K.W."/>
            <person name="Haridas S."/>
            <person name="Chen C."/>
            <person name="Bauer D."/>
            <person name="Andreopoulos W."/>
            <person name="Pangilinan J."/>
            <person name="LaButti K."/>
            <person name="Riley R."/>
            <person name="Lipzen A."/>
            <person name="Clum A."/>
            <person name="Drula E."/>
            <person name="Henrissat B."/>
            <person name="Kohler A."/>
            <person name="Grigoriev I.V."/>
            <person name="Martin F.M."/>
            <person name="Hacquard S."/>
        </authorList>
    </citation>
    <scope>NUCLEOTIDE SEQUENCE</scope>
    <source>
        <strain evidence="3">MPI-CAGE-CH-0235</strain>
    </source>
</reference>
<dbReference type="OrthoDB" id="5393404at2759"/>
<evidence type="ECO:0000313" key="4">
    <source>
        <dbReference type="Proteomes" id="UP000813444"/>
    </source>
</evidence>
<dbReference type="AlphaFoldDB" id="A0A8K0WNH8"/>
<feature type="compositionally biased region" description="Basic residues" evidence="1">
    <location>
        <begin position="163"/>
        <end position="182"/>
    </location>
</feature>
<accession>A0A8K0WNH8</accession>
<organism evidence="3 4">
    <name type="scientific">Stachybotrys elegans</name>
    <dbReference type="NCBI Taxonomy" id="80388"/>
    <lineage>
        <taxon>Eukaryota</taxon>
        <taxon>Fungi</taxon>
        <taxon>Dikarya</taxon>
        <taxon>Ascomycota</taxon>
        <taxon>Pezizomycotina</taxon>
        <taxon>Sordariomycetes</taxon>
        <taxon>Hypocreomycetidae</taxon>
        <taxon>Hypocreales</taxon>
        <taxon>Stachybotryaceae</taxon>
        <taxon>Stachybotrys</taxon>
    </lineage>
</organism>
<feature type="compositionally biased region" description="Basic and acidic residues" evidence="1">
    <location>
        <begin position="350"/>
        <end position="366"/>
    </location>
</feature>
<keyword evidence="4" id="KW-1185">Reference proteome</keyword>
<dbReference type="Proteomes" id="UP000813444">
    <property type="component" value="Unassembled WGS sequence"/>
</dbReference>
<keyword evidence="2" id="KW-0812">Transmembrane</keyword>
<feature type="region of interest" description="Disordered" evidence="1">
    <location>
        <begin position="154"/>
        <end position="383"/>
    </location>
</feature>
<evidence type="ECO:0000256" key="1">
    <source>
        <dbReference type="SAM" id="MobiDB-lite"/>
    </source>
</evidence>
<keyword evidence="2" id="KW-0472">Membrane</keyword>
<evidence type="ECO:0000256" key="2">
    <source>
        <dbReference type="SAM" id="Phobius"/>
    </source>
</evidence>
<dbReference type="EMBL" id="JAGPNK010000013">
    <property type="protein sequence ID" value="KAH7309482.1"/>
    <property type="molecule type" value="Genomic_DNA"/>
</dbReference>
<feature type="compositionally biased region" description="Polar residues" evidence="1">
    <location>
        <begin position="229"/>
        <end position="248"/>
    </location>
</feature>
<feature type="compositionally biased region" description="Low complexity" evidence="1">
    <location>
        <begin position="255"/>
        <end position="264"/>
    </location>
</feature>
<gene>
    <name evidence="3" type="ORF">B0I35DRAFT_440075</name>
</gene>
<proteinExistence type="predicted"/>
<evidence type="ECO:0008006" key="5">
    <source>
        <dbReference type="Google" id="ProtNLM"/>
    </source>
</evidence>
<feature type="compositionally biased region" description="Basic and acidic residues" evidence="1">
    <location>
        <begin position="277"/>
        <end position="305"/>
    </location>
</feature>
<feature type="transmembrane region" description="Helical" evidence="2">
    <location>
        <begin position="61"/>
        <end position="83"/>
    </location>
</feature>
<feature type="compositionally biased region" description="Basic and acidic residues" evidence="1">
    <location>
        <begin position="202"/>
        <end position="218"/>
    </location>
</feature>
<protein>
    <recommendedName>
        <fullName evidence="5">Endosomal spry domain-containing protein</fullName>
    </recommendedName>
</protein>
<sequence>MAPAIVRSIQGFIGREGFKVSQVLGSTDGPVETANRLLARNERRNEDPSSGVLDPHDISNVGFFVLFALIGVGFVAGGIWFFFWAKNGGFHFRDNDWDEYKSTVLRRRGPNGTILSNATAPTDLGGGSVYKDVADDDDGRTVITESTALSGITAGASDLGAREKRRRKQEQRDRERRKRRGDKSKEQRRHVGVEGVEDEVAEKEAKEQLRNYRHEKPARVGGLNKESEGSTWDGSTNAASSTVSSELLSNRERTPTTTPTTTPTKQGIRKVYSVAERTAHRENERIRAEARRLRDEGRTVRRDFSFQRGSESALSESLLESGSHVSRSSVSYATSGDTGSDLGTKSYHHPMPELREQRRREREERRARRGGYRRGRGEDPDEI</sequence>
<evidence type="ECO:0000313" key="3">
    <source>
        <dbReference type="EMBL" id="KAH7309482.1"/>
    </source>
</evidence>
<feature type="compositionally biased region" description="Low complexity" evidence="1">
    <location>
        <begin position="309"/>
        <end position="335"/>
    </location>
</feature>
<keyword evidence="2" id="KW-1133">Transmembrane helix</keyword>
<feature type="compositionally biased region" description="Basic and acidic residues" evidence="1">
    <location>
        <begin position="183"/>
        <end position="192"/>
    </location>
</feature>
<comment type="caution">
    <text evidence="3">The sequence shown here is derived from an EMBL/GenBank/DDBJ whole genome shotgun (WGS) entry which is preliminary data.</text>
</comment>
<name>A0A8K0WNH8_9HYPO</name>